<name>A0ABN3T6S2_9ACTN</name>
<feature type="compositionally biased region" description="Basic and acidic residues" evidence="1">
    <location>
        <begin position="38"/>
        <end position="52"/>
    </location>
</feature>
<accession>A0ABN3T6S2</accession>
<evidence type="ECO:0000313" key="3">
    <source>
        <dbReference type="Proteomes" id="UP001499989"/>
    </source>
</evidence>
<comment type="caution">
    <text evidence="2">The sequence shown here is derived from an EMBL/GenBank/DDBJ whole genome shotgun (WGS) entry which is preliminary data.</text>
</comment>
<keyword evidence="3" id="KW-1185">Reference proteome</keyword>
<sequence>MRGGRAEDGGAAGAHDGVQGTPAPVVPPQHPFHGARGTAERGDRVSAARIAEEEVTEEAGGGAVREDASGTHGSTGRGKGKSKRVAGEPGTAAAHGDRSSLRVSAPWFEEHGGESSWLPGILSPVTVAGPRRIRTGLPLLPP</sequence>
<organism evidence="2 3">
    <name type="scientific">Streptomyces violaceolatus</name>
    <dbReference type="NCBI Taxonomy" id="67378"/>
    <lineage>
        <taxon>Bacteria</taxon>
        <taxon>Bacillati</taxon>
        <taxon>Actinomycetota</taxon>
        <taxon>Actinomycetes</taxon>
        <taxon>Kitasatosporales</taxon>
        <taxon>Streptomycetaceae</taxon>
        <taxon>Streptomyces</taxon>
        <taxon>Streptomyces violaceoruber group</taxon>
    </lineage>
</organism>
<reference evidence="2 3" key="1">
    <citation type="journal article" date="2019" name="Int. J. Syst. Evol. Microbiol.">
        <title>The Global Catalogue of Microorganisms (GCM) 10K type strain sequencing project: providing services to taxonomists for standard genome sequencing and annotation.</title>
        <authorList>
            <consortium name="The Broad Institute Genomics Platform"/>
            <consortium name="The Broad Institute Genome Sequencing Center for Infectious Disease"/>
            <person name="Wu L."/>
            <person name="Ma J."/>
        </authorList>
    </citation>
    <scope>NUCLEOTIDE SEQUENCE [LARGE SCALE GENOMIC DNA]</scope>
    <source>
        <strain evidence="2 3">JCM 4531</strain>
    </source>
</reference>
<dbReference type="Proteomes" id="UP001499989">
    <property type="component" value="Unassembled WGS sequence"/>
</dbReference>
<gene>
    <name evidence="2" type="ORF">GCM10010310_51760</name>
</gene>
<proteinExistence type="predicted"/>
<protein>
    <submittedName>
        <fullName evidence="2">Uncharacterized protein</fullName>
    </submittedName>
</protein>
<dbReference type="EMBL" id="BAAASK010000017">
    <property type="protein sequence ID" value="GAA2692830.1"/>
    <property type="molecule type" value="Genomic_DNA"/>
</dbReference>
<evidence type="ECO:0000256" key="1">
    <source>
        <dbReference type="SAM" id="MobiDB-lite"/>
    </source>
</evidence>
<evidence type="ECO:0000313" key="2">
    <source>
        <dbReference type="EMBL" id="GAA2692830.1"/>
    </source>
</evidence>
<feature type="region of interest" description="Disordered" evidence="1">
    <location>
        <begin position="1"/>
        <end position="118"/>
    </location>
</feature>